<dbReference type="EMBL" id="CP002902">
    <property type="protein sequence ID" value="AEJ45005.1"/>
    <property type="molecule type" value="Genomic_DNA"/>
</dbReference>
<evidence type="ECO:0000313" key="2">
    <source>
        <dbReference type="Proteomes" id="UP000000292"/>
    </source>
</evidence>
<dbReference type="Proteomes" id="UP000000292">
    <property type="component" value="Chromosome"/>
</dbReference>
<reference evidence="1 2" key="1">
    <citation type="journal article" date="2011" name="J. Bacteriol.">
        <title>Complete Genome Sequence of Alicyclobacillus acidocaldarius Strain Tc-4-1.</title>
        <authorList>
            <person name="Chen Y."/>
            <person name="He Y."/>
            <person name="Zhang B."/>
            <person name="Yang J."/>
            <person name="Li W."/>
            <person name="Dong Z."/>
            <person name="Hu S."/>
        </authorList>
    </citation>
    <scope>NUCLEOTIDE SEQUENCE [LARGE SCALE GENOMIC DNA]</scope>
    <source>
        <strain evidence="1 2">Tc-4-1</strain>
    </source>
</reference>
<organism evidence="1 2">
    <name type="scientific">Alicyclobacillus acidocaldarius (strain Tc-4-1)</name>
    <name type="common">Bacillus acidocaldarius</name>
    <dbReference type="NCBI Taxonomy" id="1048834"/>
    <lineage>
        <taxon>Bacteria</taxon>
        <taxon>Bacillati</taxon>
        <taxon>Bacillota</taxon>
        <taxon>Bacilli</taxon>
        <taxon>Bacillales</taxon>
        <taxon>Alicyclobacillaceae</taxon>
        <taxon>Alicyclobacillus</taxon>
    </lineage>
</organism>
<gene>
    <name evidence="1" type="ordered locus">TC41_3121</name>
</gene>
<reference evidence="2" key="2">
    <citation type="submission" date="2011-06" db="EMBL/GenBank/DDBJ databases">
        <title>The complete genome sequence of Alicyclobacillus acidocaldarius sp. Tc-4-1.</title>
        <authorList>
            <person name="Chen Y."/>
            <person name="He Y."/>
            <person name="Dong Z."/>
            <person name="Hu S."/>
        </authorList>
    </citation>
    <scope>NUCLEOTIDE SEQUENCE [LARGE SCALE GENOMIC DNA]</scope>
    <source>
        <strain evidence="2">Tc-4-1</strain>
    </source>
</reference>
<protein>
    <submittedName>
        <fullName evidence="1">Uncharacterized protein</fullName>
    </submittedName>
</protein>
<proteinExistence type="predicted"/>
<dbReference type="AlphaFoldDB" id="F8ID00"/>
<accession>F8ID00</accession>
<dbReference type="KEGG" id="aad:TC41_3121"/>
<sequence length="40" mass="4478">MSRWIRFSALLARSASPRIEDSNGLHLDGTYCAESPLSRL</sequence>
<evidence type="ECO:0000313" key="1">
    <source>
        <dbReference type="EMBL" id="AEJ45005.1"/>
    </source>
</evidence>
<name>F8ID00_ALIAT</name>
<dbReference type="STRING" id="1048834.TC41_3121"/>
<dbReference type="HOGENOM" id="CLU_3283808_0_0_9"/>